<dbReference type="OrthoDB" id="3062033at2759"/>
<sequence>MVKRSSVDMLLPRQTTPSSCIASCGPFQTASNTCNDASCFCVPAIANSLQQCMNCGLEGITDQTTLSNAEQLVSGTYIRLSEYVLALNFNGTF</sequence>
<organism evidence="1 2">
    <name type="scientific">Gymnopilus junonius</name>
    <name type="common">Spectacular rustgill mushroom</name>
    <name type="synonym">Gymnopilus spectabilis subsp. junonius</name>
    <dbReference type="NCBI Taxonomy" id="109634"/>
    <lineage>
        <taxon>Eukaryota</taxon>
        <taxon>Fungi</taxon>
        <taxon>Dikarya</taxon>
        <taxon>Basidiomycota</taxon>
        <taxon>Agaricomycotina</taxon>
        <taxon>Agaricomycetes</taxon>
        <taxon>Agaricomycetidae</taxon>
        <taxon>Agaricales</taxon>
        <taxon>Agaricineae</taxon>
        <taxon>Hymenogastraceae</taxon>
        <taxon>Gymnopilus</taxon>
    </lineage>
</organism>
<comment type="caution">
    <text evidence="1">The sequence shown here is derived from an EMBL/GenBank/DDBJ whole genome shotgun (WGS) entry which is preliminary data.</text>
</comment>
<accession>A0A9P5NAN9</accession>
<evidence type="ECO:0000313" key="2">
    <source>
        <dbReference type="Proteomes" id="UP000724874"/>
    </source>
</evidence>
<reference evidence="1" key="1">
    <citation type="submission" date="2020-11" db="EMBL/GenBank/DDBJ databases">
        <authorList>
            <consortium name="DOE Joint Genome Institute"/>
            <person name="Ahrendt S."/>
            <person name="Riley R."/>
            <person name="Andreopoulos W."/>
            <person name="LaButti K."/>
            <person name="Pangilinan J."/>
            <person name="Ruiz-duenas F.J."/>
            <person name="Barrasa J.M."/>
            <person name="Sanchez-Garcia M."/>
            <person name="Camarero S."/>
            <person name="Miyauchi S."/>
            <person name="Serrano A."/>
            <person name="Linde D."/>
            <person name="Babiker R."/>
            <person name="Drula E."/>
            <person name="Ayuso-Fernandez I."/>
            <person name="Pacheco R."/>
            <person name="Padilla G."/>
            <person name="Ferreira P."/>
            <person name="Barriuso J."/>
            <person name="Kellner H."/>
            <person name="Castanera R."/>
            <person name="Alfaro M."/>
            <person name="Ramirez L."/>
            <person name="Pisabarro A.G."/>
            <person name="Kuo A."/>
            <person name="Tritt A."/>
            <person name="Lipzen A."/>
            <person name="He G."/>
            <person name="Yan M."/>
            <person name="Ng V."/>
            <person name="Cullen D."/>
            <person name="Martin F."/>
            <person name="Rosso M.-N."/>
            <person name="Henrissat B."/>
            <person name="Hibbett D."/>
            <person name="Martinez A.T."/>
            <person name="Grigoriev I.V."/>
        </authorList>
    </citation>
    <scope>NUCLEOTIDE SEQUENCE</scope>
    <source>
        <strain evidence="1">AH 44721</strain>
    </source>
</reference>
<protein>
    <submittedName>
        <fullName evidence="1">Uncharacterized protein</fullName>
    </submittedName>
</protein>
<proteinExistence type="predicted"/>
<name>A0A9P5NAN9_GYMJU</name>
<gene>
    <name evidence="1" type="ORF">CPB84DRAFT_579179</name>
</gene>
<dbReference type="Proteomes" id="UP000724874">
    <property type="component" value="Unassembled WGS sequence"/>
</dbReference>
<keyword evidence="2" id="KW-1185">Reference proteome</keyword>
<dbReference type="EMBL" id="JADNYJ010000215">
    <property type="protein sequence ID" value="KAF8874389.1"/>
    <property type="molecule type" value="Genomic_DNA"/>
</dbReference>
<evidence type="ECO:0000313" key="1">
    <source>
        <dbReference type="EMBL" id="KAF8874389.1"/>
    </source>
</evidence>
<dbReference type="AlphaFoldDB" id="A0A9P5NAN9"/>